<evidence type="ECO:0000259" key="1">
    <source>
        <dbReference type="Pfam" id="PF08818"/>
    </source>
</evidence>
<evidence type="ECO:0000313" key="3">
    <source>
        <dbReference type="Proteomes" id="UP000438106"/>
    </source>
</evidence>
<protein>
    <submittedName>
        <fullName evidence="2">DUF1801 domain-containing protein</fullName>
    </submittedName>
</protein>
<dbReference type="EMBL" id="WQRF01000003">
    <property type="protein sequence ID" value="MVS99563.1"/>
    <property type="molecule type" value="Genomic_DNA"/>
</dbReference>
<dbReference type="RefSeq" id="WP_157290405.1">
    <property type="nucleotide sequence ID" value="NZ_WQRF01000003.1"/>
</dbReference>
<feature type="domain" description="YdhG-like" evidence="1">
    <location>
        <begin position="50"/>
        <end position="141"/>
    </location>
</feature>
<name>A0A7X3K455_9HYPH</name>
<accession>A0A7X3K455</accession>
<organism evidence="2 3">
    <name type="scientific">Devosia marina</name>
    <dbReference type="NCBI Taxonomy" id="2683198"/>
    <lineage>
        <taxon>Bacteria</taxon>
        <taxon>Pseudomonadati</taxon>
        <taxon>Pseudomonadota</taxon>
        <taxon>Alphaproteobacteria</taxon>
        <taxon>Hyphomicrobiales</taxon>
        <taxon>Devosiaceae</taxon>
        <taxon>Devosia</taxon>
    </lineage>
</organism>
<dbReference type="InterPro" id="IPR014922">
    <property type="entry name" value="YdhG-like"/>
</dbReference>
<dbReference type="Gene3D" id="3.90.1150.200">
    <property type="match status" value="1"/>
</dbReference>
<dbReference type="Proteomes" id="UP000438106">
    <property type="component" value="Unassembled WGS sequence"/>
</dbReference>
<reference evidence="2 3" key="1">
    <citation type="submission" date="2019-12" db="EMBL/GenBank/DDBJ databases">
        <title>Devosia maris sp. nov., isolated from the deep seawater.</title>
        <authorList>
            <person name="Liu Y."/>
        </authorList>
    </citation>
    <scope>NUCLEOTIDE SEQUENCE [LARGE SCALE GENOMIC DNA]</scope>
    <source>
        <strain evidence="2 3">L53-10-65</strain>
    </source>
</reference>
<proteinExistence type="predicted"/>
<dbReference type="SUPFAM" id="SSF159888">
    <property type="entry name" value="YdhG-like"/>
    <property type="match status" value="1"/>
</dbReference>
<keyword evidence="3" id="KW-1185">Reference proteome</keyword>
<gene>
    <name evidence="2" type="ORF">GO014_11075</name>
</gene>
<evidence type="ECO:0000313" key="2">
    <source>
        <dbReference type="EMBL" id="MVS99563.1"/>
    </source>
</evidence>
<dbReference type="Pfam" id="PF08818">
    <property type="entry name" value="DUF1801"/>
    <property type="match status" value="1"/>
</dbReference>
<comment type="caution">
    <text evidence="2">The sequence shown here is derived from an EMBL/GenBank/DDBJ whole genome shotgun (WGS) entry which is preliminary data.</text>
</comment>
<sequence>MSDAKPKRPPLKPGPDGIVRLSGGNPQIAKGYGNEVVQKYIDAMSGWQSDVGRKLDAIIEQTVPGIQKAVKWNTPFYGLEQDIYFVSYHCMTKYVKVAFHNGAELRPLPPGTSKQAKVRYLDIYENDTLDEDQFADWVRQASKLPGEKV</sequence>
<dbReference type="AlphaFoldDB" id="A0A7X3K455"/>